<proteinExistence type="predicted"/>
<keyword evidence="3" id="KW-1185">Reference proteome</keyword>
<organism evidence="2 3">
    <name type="scientific">Ideonella dechloratans</name>
    <dbReference type="NCBI Taxonomy" id="36863"/>
    <lineage>
        <taxon>Bacteria</taxon>
        <taxon>Pseudomonadati</taxon>
        <taxon>Pseudomonadota</taxon>
        <taxon>Betaproteobacteria</taxon>
        <taxon>Burkholderiales</taxon>
        <taxon>Sphaerotilaceae</taxon>
        <taxon>Ideonella</taxon>
    </lineage>
</organism>
<dbReference type="EMBL" id="VZPB01000021">
    <property type="protein sequence ID" value="KAB0582501.1"/>
    <property type="molecule type" value="Genomic_DNA"/>
</dbReference>
<name>A0A643FEJ8_IDEDE</name>
<dbReference type="Gene3D" id="3.30.70.1070">
    <property type="entry name" value="Sporulation related repeat"/>
    <property type="match status" value="1"/>
</dbReference>
<dbReference type="InterPro" id="IPR007730">
    <property type="entry name" value="SPOR-like_dom"/>
</dbReference>
<dbReference type="Pfam" id="PF05036">
    <property type="entry name" value="SPOR"/>
    <property type="match status" value="1"/>
</dbReference>
<evidence type="ECO:0000313" key="2">
    <source>
        <dbReference type="EMBL" id="KAB0582501.1"/>
    </source>
</evidence>
<dbReference type="Proteomes" id="UP000430120">
    <property type="component" value="Unassembled WGS sequence"/>
</dbReference>
<dbReference type="PROSITE" id="PS51724">
    <property type="entry name" value="SPOR"/>
    <property type="match status" value="1"/>
</dbReference>
<protein>
    <recommendedName>
        <fullName evidence="1">SPOR domain-containing protein</fullName>
    </recommendedName>
</protein>
<dbReference type="SUPFAM" id="SSF110997">
    <property type="entry name" value="Sporulation related repeat"/>
    <property type="match status" value="1"/>
</dbReference>
<sequence length="88" mass="9600">MPSVPESAAPAAGFWVQLGAFSRSDGADSFRQKIADELSWLSPRLAIFAENGVHRLQAGPYASRQQASEAAQRVREALQLVPVIVERH</sequence>
<gene>
    <name evidence="2" type="ORF">F7Q92_10325</name>
</gene>
<feature type="domain" description="SPOR" evidence="1">
    <location>
        <begin position="8"/>
        <end position="87"/>
    </location>
</feature>
<dbReference type="AlphaFoldDB" id="A0A643FEJ8"/>
<evidence type="ECO:0000259" key="1">
    <source>
        <dbReference type="PROSITE" id="PS51724"/>
    </source>
</evidence>
<evidence type="ECO:0000313" key="3">
    <source>
        <dbReference type="Proteomes" id="UP000430120"/>
    </source>
</evidence>
<dbReference type="OrthoDB" id="9779128at2"/>
<accession>A0A643FEJ8</accession>
<dbReference type="InterPro" id="IPR036680">
    <property type="entry name" value="SPOR-like_sf"/>
</dbReference>
<reference evidence="2 3" key="1">
    <citation type="submission" date="2019-09" db="EMBL/GenBank/DDBJ databases">
        <title>Draft genome sequences of 48 bacterial type strains from the CCUG.</title>
        <authorList>
            <person name="Tunovic T."/>
            <person name="Pineiro-Iglesias B."/>
            <person name="Unosson C."/>
            <person name="Inganas E."/>
            <person name="Ohlen M."/>
            <person name="Cardew S."/>
            <person name="Jensie-Markopoulos S."/>
            <person name="Salva-Serra F."/>
            <person name="Jaen-Luchoro D."/>
            <person name="Karlsson R."/>
            <person name="Svensson-Stadler L."/>
            <person name="Chun J."/>
            <person name="Moore E."/>
        </authorList>
    </citation>
    <scope>NUCLEOTIDE SEQUENCE [LARGE SCALE GENOMIC DNA]</scope>
    <source>
        <strain evidence="2 3">CCUG 30977</strain>
    </source>
</reference>
<dbReference type="GO" id="GO:0042834">
    <property type="term" value="F:peptidoglycan binding"/>
    <property type="evidence" value="ECO:0007669"/>
    <property type="project" value="InterPro"/>
</dbReference>
<comment type="caution">
    <text evidence="2">The sequence shown here is derived from an EMBL/GenBank/DDBJ whole genome shotgun (WGS) entry which is preliminary data.</text>
</comment>